<reference evidence="2" key="1">
    <citation type="submission" date="2025-08" db="UniProtKB">
        <authorList>
            <consortium name="RefSeq"/>
        </authorList>
    </citation>
    <scope>IDENTIFICATION</scope>
</reference>
<proteinExistence type="predicted"/>
<protein>
    <submittedName>
        <fullName evidence="2">(DL)-glycerol-3-phosphatase 1-like</fullName>
    </submittedName>
</protein>
<dbReference type="Pfam" id="PF13419">
    <property type="entry name" value="HAD_2"/>
    <property type="match status" value="1"/>
</dbReference>
<name>A0ABM1F5K5_PRICU</name>
<gene>
    <name evidence="2" type="primary">LOC106819636</name>
</gene>
<evidence type="ECO:0000313" key="2">
    <source>
        <dbReference type="RefSeq" id="XP_014679726.1"/>
    </source>
</evidence>
<dbReference type="InterPro" id="IPR036412">
    <property type="entry name" value="HAD-like_sf"/>
</dbReference>
<keyword evidence="1" id="KW-1185">Reference proteome</keyword>
<dbReference type="PANTHER" id="PTHR18901:SF38">
    <property type="entry name" value="PSEUDOURIDINE-5'-PHOSPHATASE"/>
    <property type="match status" value="1"/>
</dbReference>
<accession>A0ABM1F5K5</accession>
<dbReference type="PANTHER" id="PTHR18901">
    <property type="entry name" value="2-DEOXYGLUCOSE-6-PHOSPHATE PHOSPHATASE 2"/>
    <property type="match status" value="1"/>
</dbReference>
<sequence>MSAASASHVTNITHVIFDLDGLLLNTEDIYSEVANELIRRYHPEKTFSWNVKVKMMGRGPNDAIQILLAEMGLPLTIAEYAAESSKMYEKRFSKAKPLPGRISDGIYYSGPVSLFLQFE</sequence>
<dbReference type="GeneID" id="106819636"/>
<dbReference type="InterPro" id="IPR023198">
    <property type="entry name" value="PGP-like_dom2"/>
</dbReference>
<organism evidence="1 2">
    <name type="scientific">Priapulus caudatus</name>
    <name type="common">Priapulid worm</name>
    <dbReference type="NCBI Taxonomy" id="37621"/>
    <lineage>
        <taxon>Eukaryota</taxon>
        <taxon>Metazoa</taxon>
        <taxon>Ecdysozoa</taxon>
        <taxon>Scalidophora</taxon>
        <taxon>Priapulida</taxon>
        <taxon>Priapulimorpha</taxon>
        <taxon>Priapulimorphida</taxon>
        <taxon>Priapulidae</taxon>
        <taxon>Priapulus</taxon>
    </lineage>
</organism>
<dbReference type="Proteomes" id="UP000695022">
    <property type="component" value="Unplaced"/>
</dbReference>
<dbReference type="SUPFAM" id="SSF56784">
    <property type="entry name" value="HAD-like"/>
    <property type="match status" value="1"/>
</dbReference>
<dbReference type="RefSeq" id="XP_014679726.1">
    <property type="nucleotide sequence ID" value="XM_014824240.1"/>
</dbReference>
<dbReference type="Gene3D" id="1.10.150.240">
    <property type="entry name" value="Putative phosphatase, domain 2"/>
    <property type="match status" value="1"/>
</dbReference>
<dbReference type="InterPro" id="IPR041492">
    <property type="entry name" value="HAD_2"/>
</dbReference>
<evidence type="ECO:0000313" key="1">
    <source>
        <dbReference type="Proteomes" id="UP000695022"/>
    </source>
</evidence>